<evidence type="ECO:0000313" key="1">
    <source>
        <dbReference type="EMBL" id="CAB3985707.1"/>
    </source>
</evidence>
<comment type="caution">
    <text evidence="1">The sequence shown here is derived from an EMBL/GenBank/DDBJ whole genome shotgun (WGS) entry which is preliminary data.</text>
</comment>
<gene>
    <name evidence="1" type="ORF">PACLA_8A028998</name>
</gene>
<dbReference type="Proteomes" id="UP001152795">
    <property type="component" value="Unassembled WGS sequence"/>
</dbReference>
<keyword evidence="2" id="KW-1185">Reference proteome</keyword>
<dbReference type="OrthoDB" id="5983017at2759"/>
<organism evidence="1 2">
    <name type="scientific">Paramuricea clavata</name>
    <name type="common">Red gorgonian</name>
    <name type="synonym">Violescent sea-whip</name>
    <dbReference type="NCBI Taxonomy" id="317549"/>
    <lineage>
        <taxon>Eukaryota</taxon>
        <taxon>Metazoa</taxon>
        <taxon>Cnidaria</taxon>
        <taxon>Anthozoa</taxon>
        <taxon>Octocorallia</taxon>
        <taxon>Malacalcyonacea</taxon>
        <taxon>Plexauridae</taxon>
        <taxon>Paramuricea</taxon>
    </lineage>
</organism>
<name>A0A7D9HLQ0_PARCT</name>
<reference evidence="1" key="1">
    <citation type="submission" date="2020-04" db="EMBL/GenBank/DDBJ databases">
        <authorList>
            <person name="Alioto T."/>
            <person name="Alioto T."/>
            <person name="Gomez Garrido J."/>
        </authorList>
    </citation>
    <scope>NUCLEOTIDE SEQUENCE</scope>
    <source>
        <strain evidence="1">A484AB</strain>
    </source>
</reference>
<protein>
    <submittedName>
        <fullName evidence="1">Uncharacterized protein</fullName>
    </submittedName>
</protein>
<dbReference type="AlphaFoldDB" id="A0A7D9HLQ0"/>
<evidence type="ECO:0000313" key="2">
    <source>
        <dbReference type="Proteomes" id="UP001152795"/>
    </source>
</evidence>
<accession>A0A7D9HLQ0</accession>
<proteinExistence type="predicted"/>
<dbReference type="EMBL" id="CACRXK020000906">
    <property type="protein sequence ID" value="CAB3985707.1"/>
    <property type="molecule type" value="Genomic_DNA"/>
</dbReference>
<sequence length="188" mass="21046">MALYYLASTAEHRTIANLFRVSPLFVCICVREVFQAIIDNMKSSFVFLPKGEERDAIVKVYKERWGFPMCCGAIDRTHTPIIAPTENHADYVNRKGYQSIVMQAVVDSNYLFPKHVAAASCILHNLCEIYHEEIVNEWLIDVQGSAAADNDEYLVQNVLVTPASLDIRDALTDYFRSDTGANMGCGGS</sequence>